<reference evidence="7 8" key="1">
    <citation type="submission" date="2018-01" db="EMBL/GenBank/DDBJ databases">
        <title>Whole genome analyses suggest that Burkholderia sensu lato contains two further novel genera in the rhizoxinica-symbiotica group Mycetohabitans gen. nov., and Trinickia gen. nov.: implications for the evolution of diazotrophy and nodulation in the Burkholderiaceae.</title>
        <authorList>
            <person name="Estrada-de los Santos P."/>
            <person name="Palmer M."/>
            <person name="Chavez-Ramirez B."/>
            <person name="Beukes C."/>
            <person name="Steenkamp E.T."/>
            <person name="Hirsch A.M."/>
            <person name="Manyaka P."/>
            <person name="Maluk M."/>
            <person name="Lafos M."/>
            <person name="Crook M."/>
            <person name="Gross E."/>
            <person name="Simon M.F."/>
            <person name="Bueno dos Reis Junior F."/>
            <person name="Poole P.S."/>
            <person name="Venter S.N."/>
            <person name="James E.K."/>
        </authorList>
    </citation>
    <scope>NUCLEOTIDE SEQUENCE [LARGE SCALE GENOMIC DNA]</scope>
    <source>
        <strain evidence="7 8">GIMN1.004</strain>
    </source>
</reference>
<dbReference type="SUPFAM" id="SSF53756">
    <property type="entry name" value="UDP-Glycosyltransferase/glycogen phosphorylase"/>
    <property type="match status" value="1"/>
</dbReference>
<feature type="domain" description="UDP-N-acetylglucosamine 2-epimerase" evidence="6">
    <location>
        <begin position="23"/>
        <end position="366"/>
    </location>
</feature>
<protein>
    <recommendedName>
        <fullName evidence="4">UDP-N-acetylglucosamine 2-epimerase (non-hydrolyzing)</fullName>
        <ecNumber evidence="4">5.1.3.14</ecNumber>
    </recommendedName>
</protein>
<dbReference type="Gene3D" id="3.40.50.2000">
    <property type="entry name" value="Glycogen Phosphorylase B"/>
    <property type="match status" value="2"/>
</dbReference>
<proteinExistence type="inferred from homology"/>
<evidence type="ECO:0000256" key="4">
    <source>
        <dbReference type="ARBA" id="ARBA00038858"/>
    </source>
</evidence>
<dbReference type="Proteomes" id="UP000235616">
    <property type="component" value="Unassembled WGS sequence"/>
</dbReference>
<evidence type="ECO:0000256" key="3">
    <source>
        <dbReference type="ARBA" id="ARBA00038209"/>
    </source>
</evidence>
<gene>
    <name evidence="7" type="ORF">C0Z18_04255</name>
</gene>
<keyword evidence="1 5" id="KW-0413">Isomerase</keyword>
<evidence type="ECO:0000256" key="5">
    <source>
        <dbReference type="RuleBase" id="RU003513"/>
    </source>
</evidence>
<dbReference type="OrthoDB" id="9803238at2"/>
<comment type="catalytic activity">
    <reaction evidence="2">
        <text>UDP-N-acetyl-alpha-D-glucosamine = UDP-N-acetyl-alpha-D-mannosamine</text>
        <dbReference type="Rhea" id="RHEA:17213"/>
        <dbReference type="ChEBI" id="CHEBI:57705"/>
        <dbReference type="ChEBI" id="CHEBI:68623"/>
        <dbReference type="EC" id="5.1.3.14"/>
    </reaction>
</comment>
<organism evidence="7 8">
    <name type="scientific">Trinickia dabaoshanensis</name>
    <dbReference type="NCBI Taxonomy" id="564714"/>
    <lineage>
        <taxon>Bacteria</taxon>
        <taxon>Pseudomonadati</taxon>
        <taxon>Pseudomonadota</taxon>
        <taxon>Betaproteobacteria</taxon>
        <taxon>Burkholderiales</taxon>
        <taxon>Burkholderiaceae</taxon>
        <taxon>Trinickia</taxon>
    </lineage>
</organism>
<evidence type="ECO:0000313" key="8">
    <source>
        <dbReference type="Proteomes" id="UP000235616"/>
    </source>
</evidence>
<dbReference type="AlphaFoldDB" id="A0A2N7VZG3"/>
<evidence type="ECO:0000259" key="6">
    <source>
        <dbReference type="Pfam" id="PF02350"/>
    </source>
</evidence>
<dbReference type="InterPro" id="IPR029767">
    <property type="entry name" value="WecB-like"/>
</dbReference>
<evidence type="ECO:0000256" key="1">
    <source>
        <dbReference type="ARBA" id="ARBA00023235"/>
    </source>
</evidence>
<dbReference type="EMBL" id="PNYA01000003">
    <property type="protein sequence ID" value="PMS22546.1"/>
    <property type="molecule type" value="Genomic_DNA"/>
</dbReference>
<dbReference type="GO" id="GO:0008761">
    <property type="term" value="F:UDP-N-acetylglucosamine 2-epimerase activity"/>
    <property type="evidence" value="ECO:0007669"/>
    <property type="project" value="UniProtKB-EC"/>
</dbReference>
<comment type="caution">
    <text evidence="7">The sequence shown here is derived from an EMBL/GenBank/DDBJ whole genome shotgun (WGS) entry which is preliminary data.</text>
</comment>
<dbReference type="Pfam" id="PF02350">
    <property type="entry name" value="Epimerase_2"/>
    <property type="match status" value="1"/>
</dbReference>
<dbReference type="EC" id="5.1.3.14" evidence="4"/>
<accession>A0A2N7VZG3</accession>
<name>A0A2N7VZG3_9BURK</name>
<dbReference type="NCBIfam" id="TIGR00236">
    <property type="entry name" value="wecB"/>
    <property type="match status" value="1"/>
</dbReference>
<dbReference type="PANTHER" id="PTHR43174">
    <property type="entry name" value="UDP-N-ACETYLGLUCOSAMINE 2-EPIMERASE"/>
    <property type="match status" value="1"/>
</dbReference>
<dbReference type="PANTHER" id="PTHR43174:SF2">
    <property type="entry name" value="UDP-N-ACETYLGLUCOSAMINE 2-EPIMERASE"/>
    <property type="match status" value="1"/>
</dbReference>
<dbReference type="RefSeq" id="WP_102644136.1">
    <property type="nucleotide sequence ID" value="NZ_PNYA01000003.1"/>
</dbReference>
<dbReference type="InterPro" id="IPR003331">
    <property type="entry name" value="UDP_GlcNAc_Epimerase_2_dom"/>
</dbReference>
<evidence type="ECO:0000313" key="7">
    <source>
        <dbReference type="EMBL" id="PMS22546.1"/>
    </source>
</evidence>
<sequence>MSLKILSVFGTRPEAIKMAPVIKALEDAPGLESIVCVSGQHRSMLEQVLELFDIRPRYDLALMTANQTLNGLASRLIFSFDDVLAQERPDYVLVHGDTTTAAAAALAAFHRRIPVAHVEAGLRTGDLSSPWPEEMNRRIVDAISDLMFAPTQSAKANLMAEALQGRIVVTGNTVIDALYATTARIDADASLRAKLDAQLPLLEPDKPIVLVTGHRRESFGEGFASICNAIDELARSGDVQIVYPVHLNPNVRAPARARIGATPGVHLIEPLDYLGFVRLMQRSAIVLTDSGGVQEEAPALGKPVLVMREVTERPEALEAGAVRLVGTHTETIVRSVRELIGAGDCVRTPISPYGDGFAAKRIVAAIVGAPFDEFATTVRGGAGERAHDPIEAAAQI</sequence>
<keyword evidence="8" id="KW-1185">Reference proteome</keyword>
<evidence type="ECO:0000256" key="2">
    <source>
        <dbReference type="ARBA" id="ARBA00036080"/>
    </source>
</evidence>
<dbReference type="CDD" id="cd03786">
    <property type="entry name" value="GTB_UDP-GlcNAc_2-Epimerase"/>
    <property type="match status" value="1"/>
</dbReference>
<comment type="similarity">
    <text evidence="3 5">Belongs to the UDP-N-acetylglucosamine 2-epimerase family.</text>
</comment>